<gene>
    <name evidence="1" type="ORF">ACFY8C_16925</name>
</gene>
<dbReference type="Proteomes" id="UP001602370">
    <property type="component" value="Unassembled WGS sequence"/>
</dbReference>
<comment type="caution">
    <text evidence="1">The sequence shown here is derived from an EMBL/GenBank/DDBJ whole genome shotgun (WGS) entry which is preliminary data.</text>
</comment>
<dbReference type="RefSeq" id="WP_030326076.1">
    <property type="nucleotide sequence ID" value="NZ_JBIBDZ010000004.1"/>
</dbReference>
<keyword evidence="2" id="KW-1185">Reference proteome</keyword>
<dbReference type="EMBL" id="JBIBDZ010000004">
    <property type="protein sequence ID" value="MFF5919999.1"/>
    <property type="molecule type" value="Genomic_DNA"/>
</dbReference>
<accession>A0ABW6XRJ0</accession>
<reference evidence="1 2" key="1">
    <citation type="submission" date="2024-10" db="EMBL/GenBank/DDBJ databases">
        <title>The Natural Products Discovery Center: Release of the First 8490 Sequenced Strains for Exploring Actinobacteria Biosynthetic Diversity.</title>
        <authorList>
            <person name="Kalkreuter E."/>
            <person name="Kautsar S.A."/>
            <person name="Yang D."/>
            <person name="Bader C.D."/>
            <person name="Teijaro C.N."/>
            <person name="Fluegel L."/>
            <person name="Davis C.M."/>
            <person name="Simpson J.R."/>
            <person name="Lauterbach L."/>
            <person name="Steele A.D."/>
            <person name="Gui C."/>
            <person name="Meng S."/>
            <person name="Li G."/>
            <person name="Viehrig K."/>
            <person name="Ye F."/>
            <person name="Su P."/>
            <person name="Kiefer A.F."/>
            <person name="Nichols A."/>
            <person name="Cepeda A.J."/>
            <person name="Yan W."/>
            <person name="Fan B."/>
            <person name="Jiang Y."/>
            <person name="Adhikari A."/>
            <person name="Zheng C.-J."/>
            <person name="Schuster L."/>
            <person name="Cowan T.M."/>
            <person name="Smanski M.J."/>
            <person name="Chevrette M.G."/>
            <person name="De Carvalho L.P.S."/>
            <person name="Shen B."/>
        </authorList>
    </citation>
    <scope>NUCLEOTIDE SEQUENCE [LARGE SCALE GENOMIC DNA]</scope>
    <source>
        <strain evidence="1 2">NPDC012605</strain>
    </source>
</reference>
<proteinExistence type="predicted"/>
<protein>
    <submittedName>
        <fullName evidence="1">Uncharacterized protein</fullName>
    </submittedName>
</protein>
<evidence type="ECO:0000313" key="2">
    <source>
        <dbReference type="Proteomes" id="UP001602370"/>
    </source>
</evidence>
<evidence type="ECO:0000313" key="1">
    <source>
        <dbReference type="EMBL" id="MFF5919999.1"/>
    </source>
</evidence>
<sequence length="73" mass="8379">MRTAELRFAPMPTMTTTGDIVIDPYCSILCRMWAEYALALVRTPWSPRTEWESKQMFTLDAVLNGRAQPTKIV</sequence>
<name>A0ABW6XRJ0_9ACTN</name>
<organism evidence="1 2">
    <name type="scientific">Streptomyces flavochromogenes</name>
    <dbReference type="NCBI Taxonomy" id="68199"/>
    <lineage>
        <taxon>Bacteria</taxon>
        <taxon>Bacillati</taxon>
        <taxon>Actinomycetota</taxon>
        <taxon>Actinomycetes</taxon>
        <taxon>Kitasatosporales</taxon>
        <taxon>Streptomycetaceae</taxon>
        <taxon>Streptomyces</taxon>
    </lineage>
</organism>